<comment type="caution">
    <text evidence="3">The sequence shown here is derived from an EMBL/GenBank/DDBJ whole genome shotgun (WGS) entry which is preliminary data.</text>
</comment>
<dbReference type="GO" id="GO:0005096">
    <property type="term" value="F:GTPase activator activity"/>
    <property type="evidence" value="ECO:0007669"/>
    <property type="project" value="UniProtKB-KW"/>
</dbReference>
<dbReference type="InterPro" id="IPR000331">
    <property type="entry name" value="Rap/Ran_GAP_dom"/>
</dbReference>
<evidence type="ECO:0000259" key="2">
    <source>
        <dbReference type="PROSITE" id="PS50085"/>
    </source>
</evidence>
<accession>A0AAV7ZZP7</accession>
<evidence type="ECO:0000313" key="4">
    <source>
        <dbReference type="Proteomes" id="UP001146793"/>
    </source>
</evidence>
<feature type="domain" description="Rap-GAP" evidence="2">
    <location>
        <begin position="174"/>
        <end position="388"/>
    </location>
</feature>
<dbReference type="PANTHER" id="PTHR15711">
    <property type="entry name" value="RAP GTPASE-ACTIVATING PROTEIN"/>
    <property type="match status" value="1"/>
</dbReference>
<dbReference type="FunFam" id="3.40.50.11210:FF:000001">
    <property type="entry name" value="Ral GTPase-activating protein subunit alpha-1 isoform 1"/>
    <property type="match status" value="1"/>
</dbReference>
<dbReference type="Gene3D" id="3.40.50.11210">
    <property type="entry name" value="Rap/Ran-GAP"/>
    <property type="match status" value="1"/>
</dbReference>
<name>A0AAV7ZZP7_9EUKA</name>
<gene>
    <name evidence="3" type="ORF">M0812_08048</name>
</gene>
<sequence>MRNTKNKKIIIETDSDECSISNLDEVWASDDDWVEVIPFEYKQPTLFIEQTAWIIESFKQTSFNLNCFKDEVSYRNIFYNKDEGFNLCVHTKDDQYHLFCILETEDENGEITIERHSVDGSELKVFQRSEIKLPFMKKLFCRTNTDDVYLTLFDPELKNEEFTYCNHKDDQNDILDLTEYQKRKKYKIGVLYVKEGQTKEEQFLHNVESSKTFQDFLNIIGDKVKLSGFEGFSGGLDLLHGSCGKESVYTEWNDFEIMFHVSTLLPYDKSNKQQVVRKKHIGNDVVMIVFLDGNVKFDPDSFVTRQIHVIIAIRPIFKWGELKYRIEVSRRSCVPEFEPILPTPPIFDKNTLRDYLLTKVCQAERNVLVSGQFLKRYKFMRKDIIQKIYKRNLF</sequence>
<dbReference type="InterPro" id="IPR050989">
    <property type="entry name" value="Rap1_Ran_GAP"/>
</dbReference>
<reference evidence="3" key="1">
    <citation type="submission" date="2022-08" db="EMBL/GenBank/DDBJ databases">
        <title>Novel sulphate-reducing endosymbionts in the free-living metamonad Anaeramoeba.</title>
        <authorList>
            <person name="Jerlstrom-Hultqvist J."/>
            <person name="Cepicka I."/>
            <person name="Gallot-Lavallee L."/>
            <person name="Salas-Leiva D."/>
            <person name="Curtis B.A."/>
            <person name="Zahonova K."/>
            <person name="Pipaliya S."/>
            <person name="Dacks J."/>
            <person name="Roger A.J."/>
        </authorList>
    </citation>
    <scope>NUCLEOTIDE SEQUENCE</scope>
    <source>
        <strain evidence="3">Busselton2</strain>
    </source>
</reference>
<dbReference type="GO" id="GO:0005737">
    <property type="term" value="C:cytoplasm"/>
    <property type="evidence" value="ECO:0007669"/>
    <property type="project" value="TreeGrafter"/>
</dbReference>
<organism evidence="3 4">
    <name type="scientific">Anaeramoeba flamelloides</name>
    <dbReference type="NCBI Taxonomy" id="1746091"/>
    <lineage>
        <taxon>Eukaryota</taxon>
        <taxon>Metamonada</taxon>
        <taxon>Anaeramoebidae</taxon>
        <taxon>Anaeramoeba</taxon>
    </lineage>
</organism>
<evidence type="ECO:0000256" key="1">
    <source>
        <dbReference type="ARBA" id="ARBA00022468"/>
    </source>
</evidence>
<dbReference type="EMBL" id="JANTQA010000019">
    <property type="protein sequence ID" value="KAJ3446719.1"/>
    <property type="molecule type" value="Genomic_DNA"/>
</dbReference>
<dbReference type="SUPFAM" id="SSF111347">
    <property type="entry name" value="Rap/Ran-GAP"/>
    <property type="match status" value="1"/>
</dbReference>
<proteinExistence type="predicted"/>
<dbReference type="PANTHER" id="PTHR15711:SF22">
    <property type="entry name" value="RAP-GAP DOMAIN-CONTAINING PROTEIN"/>
    <property type="match status" value="1"/>
</dbReference>
<dbReference type="AlphaFoldDB" id="A0AAV7ZZP7"/>
<protein>
    <submittedName>
        <fullName evidence="3">Rap gtpase-activating protein</fullName>
    </submittedName>
</protein>
<dbReference type="GO" id="GO:0051056">
    <property type="term" value="P:regulation of small GTPase mediated signal transduction"/>
    <property type="evidence" value="ECO:0007669"/>
    <property type="project" value="InterPro"/>
</dbReference>
<dbReference type="Proteomes" id="UP001146793">
    <property type="component" value="Unassembled WGS sequence"/>
</dbReference>
<dbReference type="PROSITE" id="PS50085">
    <property type="entry name" value="RAPGAP"/>
    <property type="match status" value="1"/>
</dbReference>
<evidence type="ECO:0000313" key="3">
    <source>
        <dbReference type="EMBL" id="KAJ3446719.1"/>
    </source>
</evidence>
<dbReference type="InterPro" id="IPR035974">
    <property type="entry name" value="Rap/Ran-GAP_sf"/>
</dbReference>
<dbReference type="Pfam" id="PF02145">
    <property type="entry name" value="Rap_GAP"/>
    <property type="match status" value="1"/>
</dbReference>
<keyword evidence="1" id="KW-0343">GTPase activation</keyword>